<dbReference type="GO" id="GO:0043683">
    <property type="term" value="P:type IV pilus assembly"/>
    <property type="evidence" value="ECO:0007669"/>
    <property type="project" value="InterPro"/>
</dbReference>
<dbReference type="Pfam" id="PF07963">
    <property type="entry name" value="N_methyl"/>
    <property type="match status" value="1"/>
</dbReference>
<dbReference type="InterPro" id="IPR045584">
    <property type="entry name" value="Pilin-like"/>
</dbReference>
<keyword evidence="3" id="KW-1185">Reference proteome</keyword>
<dbReference type="SUPFAM" id="SSF54523">
    <property type="entry name" value="Pili subunits"/>
    <property type="match status" value="1"/>
</dbReference>
<keyword evidence="1" id="KW-0812">Transmembrane</keyword>
<protein>
    <submittedName>
        <fullName evidence="2">Type IV pilin</fullName>
    </submittedName>
</protein>
<keyword evidence="1" id="KW-0472">Membrane</keyword>
<evidence type="ECO:0000313" key="2">
    <source>
        <dbReference type="EMBL" id="OUL57687.1"/>
    </source>
</evidence>
<name>A0A244CPZ6_PSEDV</name>
<accession>A0A244CPZ6</accession>
<reference evidence="2 3" key="1">
    <citation type="submission" date="2017-02" db="EMBL/GenBank/DDBJ databases">
        <title>Pseudoalteromonas ulvae TC14 Genome.</title>
        <authorList>
            <person name="Molmeret M."/>
        </authorList>
    </citation>
    <scope>NUCLEOTIDE SEQUENCE [LARGE SCALE GENOMIC DNA]</scope>
    <source>
        <strain evidence="2">TC14</strain>
    </source>
</reference>
<evidence type="ECO:0000313" key="3">
    <source>
        <dbReference type="Proteomes" id="UP000194841"/>
    </source>
</evidence>
<dbReference type="Gene3D" id="3.30.700.10">
    <property type="entry name" value="Glycoprotein, Type 4 Pilin"/>
    <property type="match status" value="1"/>
</dbReference>
<dbReference type="InterPro" id="IPR031982">
    <property type="entry name" value="PilE-like"/>
</dbReference>
<proteinExistence type="predicted"/>
<comment type="caution">
    <text evidence="2">The sequence shown here is derived from an EMBL/GenBank/DDBJ whole genome shotgun (WGS) entry which is preliminary data.</text>
</comment>
<dbReference type="EMBL" id="MWPV01000003">
    <property type="protein sequence ID" value="OUL57687.1"/>
    <property type="molecule type" value="Genomic_DNA"/>
</dbReference>
<dbReference type="NCBIfam" id="TIGR02532">
    <property type="entry name" value="IV_pilin_GFxxxE"/>
    <property type="match status" value="1"/>
</dbReference>
<evidence type="ECO:0000256" key="1">
    <source>
        <dbReference type="SAM" id="Phobius"/>
    </source>
</evidence>
<dbReference type="PANTHER" id="PTHR30093">
    <property type="entry name" value="GENERAL SECRETION PATHWAY PROTEIN G"/>
    <property type="match status" value="1"/>
</dbReference>
<dbReference type="AlphaFoldDB" id="A0A244CPZ6"/>
<dbReference type="Pfam" id="PF16732">
    <property type="entry name" value="ComP_DUS"/>
    <property type="match status" value="1"/>
</dbReference>
<dbReference type="OrthoDB" id="5572189at2"/>
<gene>
    <name evidence="2" type="ORF">B1199_11545</name>
</gene>
<dbReference type="RefSeq" id="WP_086744270.1">
    <property type="nucleotide sequence ID" value="NZ_MWPV01000003.1"/>
</dbReference>
<organism evidence="2 3">
    <name type="scientific">Pseudoalteromonas ulvae</name>
    <dbReference type="NCBI Taxonomy" id="107327"/>
    <lineage>
        <taxon>Bacteria</taxon>
        <taxon>Pseudomonadati</taxon>
        <taxon>Pseudomonadota</taxon>
        <taxon>Gammaproteobacteria</taxon>
        <taxon>Alteromonadales</taxon>
        <taxon>Pseudoalteromonadaceae</taxon>
        <taxon>Pseudoalteromonas</taxon>
    </lineage>
</organism>
<dbReference type="InterPro" id="IPR012902">
    <property type="entry name" value="N_methyl_site"/>
</dbReference>
<dbReference type="PANTHER" id="PTHR30093:SF47">
    <property type="entry name" value="TYPE IV PILUS NON-CORE MINOR PILIN PILE"/>
    <property type="match status" value="1"/>
</dbReference>
<keyword evidence="1" id="KW-1133">Transmembrane helix</keyword>
<dbReference type="Proteomes" id="UP000194841">
    <property type="component" value="Unassembled WGS sequence"/>
</dbReference>
<sequence>MTSLSFSFVYITQGITLKASRLKLGFTLIEMMIVVSIIGILSAIALPAYSDHVKKARRADAQQMLLQNAALLERQYSRQGQYPAAFNVTALEFYRFSYSKGSNSAFTLTAAPTGDQSSDSCGTLTINHQGVKTPNTSGCWK</sequence>
<feature type="transmembrane region" description="Helical" evidence="1">
    <location>
        <begin position="26"/>
        <end position="49"/>
    </location>
</feature>